<evidence type="ECO:0000256" key="2">
    <source>
        <dbReference type="ARBA" id="ARBA00022705"/>
    </source>
</evidence>
<gene>
    <name evidence="5" type="ORF">TeGR_g14858</name>
</gene>
<accession>A0ABQ6MR69</accession>
<evidence type="ECO:0000256" key="1">
    <source>
        <dbReference type="ARBA" id="ARBA00006035"/>
    </source>
</evidence>
<feature type="region of interest" description="Disordered" evidence="3">
    <location>
        <begin position="1"/>
        <end position="35"/>
    </location>
</feature>
<reference evidence="5 6" key="1">
    <citation type="journal article" date="2023" name="Commun. Biol.">
        <title>Genome analysis of Parmales, the sister group of diatoms, reveals the evolutionary specialization of diatoms from phago-mixotrophs to photoautotrophs.</title>
        <authorList>
            <person name="Ban H."/>
            <person name="Sato S."/>
            <person name="Yoshikawa S."/>
            <person name="Yamada K."/>
            <person name="Nakamura Y."/>
            <person name="Ichinomiya M."/>
            <person name="Sato N."/>
            <person name="Blanc-Mathieu R."/>
            <person name="Endo H."/>
            <person name="Kuwata A."/>
            <person name="Ogata H."/>
        </authorList>
    </citation>
    <scope>NUCLEOTIDE SEQUENCE [LARGE SCALE GENOMIC DNA]</scope>
</reference>
<dbReference type="Gene3D" id="3.60.21.50">
    <property type="match status" value="1"/>
</dbReference>
<dbReference type="Pfam" id="PF04042">
    <property type="entry name" value="DNA_pol_E_B"/>
    <property type="match status" value="1"/>
</dbReference>
<keyword evidence="2" id="KW-0235">DNA replication</keyword>
<evidence type="ECO:0000256" key="3">
    <source>
        <dbReference type="SAM" id="MobiDB-lite"/>
    </source>
</evidence>
<keyword evidence="6" id="KW-1185">Reference proteome</keyword>
<sequence>MAPRDEQEFEAERAAVKRASAKSDASRKSESGPSVLLVSGLGVGGPSQDGLRLQMLLEHVSGETLPDSELLSAGSGANVARMIVAGGGISSLEGDGVPAAIKELDLSLSGFCAALPVDVMPGATDPSNHMMPQAPIHPCLMPISQSFQSLNCTPNPYSARIGGLKFLGTSGQPIQDMRKYSSQPNDETAMQVDGDDEGTQESAAPVPPEEIHALELSLKARHLAPTAPDSLAAFPFTQDDPFVIAAEDCPDVYFCGGASKFATKVLDNGTRLICVPRFEETGEAVRVDLETLEADVICFEC</sequence>
<evidence type="ECO:0000313" key="6">
    <source>
        <dbReference type="Proteomes" id="UP001165060"/>
    </source>
</evidence>
<comment type="caution">
    <text evidence="5">The sequence shown here is derived from an EMBL/GenBank/DDBJ whole genome shotgun (WGS) entry which is preliminary data.</text>
</comment>
<dbReference type="InterPro" id="IPR007185">
    <property type="entry name" value="DNA_pol_a/d/e_bsu"/>
</dbReference>
<dbReference type="PANTHER" id="PTHR10416:SF0">
    <property type="entry name" value="DNA POLYMERASE DELTA SUBUNIT 2"/>
    <property type="match status" value="1"/>
</dbReference>
<feature type="region of interest" description="Disordered" evidence="3">
    <location>
        <begin position="178"/>
        <end position="204"/>
    </location>
</feature>
<dbReference type="Proteomes" id="UP001165060">
    <property type="component" value="Unassembled WGS sequence"/>
</dbReference>
<organism evidence="5 6">
    <name type="scientific">Tetraparma gracilis</name>
    <dbReference type="NCBI Taxonomy" id="2962635"/>
    <lineage>
        <taxon>Eukaryota</taxon>
        <taxon>Sar</taxon>
        <taxon>Stramenopiles</taxon>
        <taxon>Ochrophyta</taxon>
        <taxon>Bolidophyceae</taxon>
        <taxon>Parmales</taxon>
        <taxon>Triparmaceae</taxon>
        <taxon>Tetraparma</taxon>
    </lineage>
</organism>
<protein>
    <recommendedName>
        <fullName evidence="4">DNA polymerase alpha/delta/epsilon subunit B domain-containing protein</fullName>
    </recommendedName>
</protein>
<feature type="compositionally biased region" description="Basic and acidic residues" evidence="3">
    <location>
        <begin position="1"/>
        <end position="15"/>
    </location>
</feature>
<dbReference type="PANTHER" id="PTHR10416">
    <property type="entry name" value="DNA POLYMERASE DELTA SUBUNIT 2"/>
    <property type="match status" value="1"/>
</dbReference>
<feature type="domain" description="DNA polymerase alpha/delta/epsilon subunit B" evidence="4">
    <location>
        <begin position="35"/>
        <end position="262"/>
    </location>
</feature>
<dbReference type="InterPro" id="IPR024826">
    <property type="entry name" value="DNA_pol_delta/II_ssu"/>
</dbReference>
<evidence type="ECO:0000313" key="5">
    <source>
        <dbReference type="EMBL" id="GMI30533.1"/>
    </source>
</evidence>
<dbReference type="EMBL" id="BRYB01001661">
    <property type="protein sequence ID" value="GMI30533.1"/>
    <property type="molecule type" value="Genomic_DNA"/>
</dbReference>
<evidence type="ECO:0000259" key="4">
    <source>
        <dbReference type="Pfam" id="PF04042"/>
    </source>
</evidence>
<comment type="similarity">
    <text evidence="1">Belongs to the DNA polymerase delta/II small subunit family.</text>
</comment>
<proteinExistence type="inferred from homology"/>
<name>A0ABQ6MR69_9STRA</name>